<dbReference type="GO" id="GO:0098855">
    <property type="term" value="C:HCN channel complex"/>
    <property type="evidence" value="ECO:0007669"/>
    <property type="project" value="TreeGrafter"/>
</dbReference>
<dbReference type="GeneID" id="7829197"/>
<dbReference type="SUPFAM" id="SSF51206">
    <property type="entry name" value="cAMP-binding domain-like"/>
    <property type="match status" value="1"/>
</dbReference>
<evidence type="ECO:0000259" key="1">
    <source>
        <dbReference type="PROSITE" id="PS50042"/>
    </source>
</evidence>
<dbReference type="GO" id="GO:0035725">
    <property type="term" value="P:sodium ion transmembrane transport"/>
    <property type="evidence" value="ECO:0007669"/>
    <property type="project" value="TreeGrafter"/>
</dbReference>
<dbReference type="GO" id="GO:0005249">
    <property type="term" value="F:voltage-gated potassium channel activity"/>
    <property type="evidence" value="ECO:0007669"/>
    <property type="project" value="TreeGrafter"/>
</dbReference>
<dbReference type="RefSeq" id="XP_001024798.2">
    <property type="nucleotide sequence ID" value="XM_001024798.2"/>
</dbReference>
<dbReference type="InterPro" id="IPR014710">
    <property type="entry name" value="RmlC-like_jellyroll"/>
</dbReference>
<dbReference type="GO" id="GO:0003254">
    <property type="term" value="P:regulation of membrane depolarization"/>
    <property type="evidence" value="ECO:0007669"/>
    <property type="project" value="TreeGrafter"/>
</dbReference>
<dbReference type="Pfam" id="PF00027">
    <property type="entry name" value="cNMP_binding"/>
    <property type="match status" value="1"/>
</dbReference>
<gene>
    <name evidence="2" type="ORF">TTHERM_00238730</name>
</gene>
<dbReference type="CDD" id="cd00038">
    <property type="entry name" value="CAP_ED"/>
    <property type="match status" value="1"/>
</dbReference>
<dbReference type="Gene3D" id="2.60.120.10">
    <property type="entry name" value="Jelly Rolls"/>
    <property type="match status" value="1"/>
</dbReference>
<dbReference type="InterPro" id="IPR000595">
    <property type="entry name" value="cNMP-bd_dom"/>
</dbReference>
<dbReference type="InterPro" id="IPR018490">
    <property type="entry name" value="cNMP-bd_dom_sf"/>
</dbReference>
<organism evidence="2 3">
    <name type="scientific">Tetrahymena thermophila (strain SB210)</name>
    <dbReference type="NCBI Taxonomy" id="312017"/>
    <lineage>
        <taxon>Eukaryota</taxon>
        <taxon>Sar</taxon>
        <taxon>Alveolata</taxon>
        <taxon>Ciliophora</taxon>
        <taxon>Intramacronucleata</taxon>
        <taxon>Oligohymenophorea</taxon>
        <taxon>Hymenostomatida</taxon>
        <taxon>Tetrahymenina</taxon>
        <taxon>Tetrahymenidae</taxon>
        <taxon>Tetrahymena</taxon>
    </lineage>
</organism>
<reference evidence="3" key="1">
    <citation type="journal article" date="2006" name="PLoS Biol.">
        <title>Macronuclear genome sequence of the ciliate Tetrahymena thermophila, a model eukaryote.</title>
        <authorList>
            <person name="Eisen J.A."/>
            <person name="Coyne R.S."/>
            <person name="Wu M."/>
            <person name="Wu D."/>
            <person name="Thiagarajan M."/>
            <person name="Wortman J.R."/>
            <person name="Badger J.H."/>
            <person name="Ren Q."/>
            <person name="Amedeo P."/>
            <person name="Jones K.M."/>
            <person name="Tallon L.J."/>
            <person name="Delcher A.L."/>
            <person name="Salzberg S.L."/>
            <person name="Silva J.C."/>
            <person name="Haas B.J."/>
            <person name="Majoros W.H."/>
            <person name="Farzad M."/>
            <person name="Carlton J.M."/>
            <person name="Smith R.K. Jr."/>
            <person name="Garg J."/>
            <person name="Pearlman R.E."/>
            <person name="Karrer K.M."/>
            <person name="Sun L."/>
            <person name="Manning G."/>
            <person name="Elde N.C."/>
            <person name="Turkewitz A.P."/>
            <person name="Asai D.J."/>
            <person name="Wilkes D.E."/>
            <person name="Wang Y."/>
            <person name="Cai H."/>
            <person name="Collins K."/>
            <person name="Stewart B.A."/>
            <person name="Lee S.R."/>
            <person name="Wilamowska K."/>
            <person name="Weinberg Z."/>
            <person name="Ruzzo W.L."/>
            <person name="Wloga D."/>
            <person name="Gaertig J."/>
            <person name="Frankel J."/>
            <person name="Tsao C.-C."/>
            <person name="Gorovsky M.A."/>
            <person name="Keeling P.J."/>
            <person name="Waller R.F."/>
            <person name="Patron N.J."/>
            <person name="Cherry J.M."/>
            <person name="Stover N.A."/>
            <person name="Krieger C.J."/>
            <person name="del Toro C."/>
            <person name="Ryder H.F."/>
            <person name="Williamson S.C."/>
            <person name="Barbeau R.A."/>
            <person name="Hamilton E.P."/>
            <person name="Orias E."/>
        </authorList>
    </citation>
    <scope>NUCLEOTIDE SEQUENCE [LARGE SCALE GENOMIC DNA]</scope>
    <source>
        <strain evidence="3">SB210</strain>
    </source>
</reference>
<evidence type="ECO:0000313" key="2">
    <source>
        <dbReference type="EMBL" id="EAS04553.2"/>
    </source>
</evidence>
<dbReference type="AlphaFoldDB" id="I7MMB9"/>
<dbReference type="KEGG" id="tet:TTHERM_00238730"/>
<accession>I7MMB9</accession>
<keyword evidence="3" id="KW-1185">Reference proteome</keyword>
<feature type="domain" description="Cyclic nucleotide-binding" evidence="1">
    <location>
        <begin position="76"/>
        <end position="132"/>
    </location>
</feature>
<dbReference type="InterPro" id="IPR051413">
    <property type="entry name" value="K/Na_HCN_channel"/>
</dbReference>
<dbReference type="PANTHER" id="PTHR45689">
    <property type="entry name" value="I[[H]] CHANNEL, ISOFORM E"/>
    <property type="match status" value="1"/>
</dbReference>
<proteinExistence type="predicted"/>
<protein>
    <submittedName>
        <fullName evidence="2">Cyclic nucleotide-binding domain protein</fullName>
    </submittedName>
</protein>
<dbReference type="InParanoid" id="I7MMB9"/>
<dbReference type="PROSITE" id="PS50042">
    <property type="entry name" value="CNMP_BINDING_3"/>
    <property type="match status" value="1"/>
</dbReference>
<evidence type="ECO:0000313" key="3">
    <source>
        <dbReference type="Proteomes" id="UP000009168"/>
    </source>
</evidence>
<name>I7MMB9_TETTS</name>
<dbReference type="PANTHER" id="PTHR45689:SF5">
    <property type="entry name" value="I[[H]] CHANNEL, ISOFORM E"/>
    <property type="match status" value="1"/>
</dbReference>
<dbReference type="EMBL" id="GG662443">
    <property type="protein sequence ID" value="EAS04553.2"/>
    <property type="molecule type" value="Genomic_DNA"/>
</dbReference>
<dbReference type="Proteomes" id="UP000009168">
    <property type="component" value="Unassembled WGS sequence"/>
</dbReference>
<sequence length="527" mass="63276">MQEECYSEGQIINTFDSATGDSCVYLITFGKVEVLQEFQFDENNEDLTFCLFIFRNFFLNEKIQKRIQYQCDDKKKMIDQQNDGKKTIKILKVGEYFGECEFFTNSPLPYIVRSQKYTTVAKINTSKFIEIVKKNKQDYQKYQEIKHRIQLNKETYAISTKCLICSSYYHHFIDCSVTHYFKRSKILLFKYIHSPFQQRNDQFIRKREKQQHQFDNGTSTQKVSMNEDDENTSYIENEFNYGMDYSQQQIQSTQHISQKYINKNMNIETETIEEVENDDESNKYNYPNKSSLENVNQIINNSKKDQQYVKSNTFGDTFRNNSQVSKLAIQRQSLRQSLLNRRLSYDKKEQFEKPIFKERIQKQTSINIFQEQGQQAQIAQKTQNKYSVFELLKKQINDTTQQIDSNSSENEQNQQASIQEINQRVPSLSLSQRNSLQQAFKQYPLFNQQYQMNSLTYGFETLLKMKWDTSIYYWEFDKKCEFLYFFPHHNFKHVFKKIMKKHIIWKDKKRQGFRKSFQLIPNTNSIK</sequence>